<dbReference type="EMBL" id="CP033066">
    <property type="protein sequence ID" value="AYM88314.1"/>
    <property type="molecule type" value="Genomic_DNA"/>
</dbReference>
<reference evidence="2 3" key="1">
    <citation type="submission" date="2018-10" db="EMBL/GenBank/DDBJ databases">
        <title>Complete Genome Sequence and Transcriptomic Profiles of a Marine Bacterium, Pseudoalteromonas agarivorans Hao 2018.</title>
        <authorList>
            <person name="Hao L."/>
        </authorList>
    </citation>
    <scope>NUCLEOTIDE SEQUENCE [LARGE SCALE GENOMIC DNA]</scope>
    <source>
        <strain evidence="2 3">Hao 2018</strain>
    </source>
</reference>
<evidence type="ECO:0000313" key="3">
    <source>
        <dbReference type="Proteomes" id="UP000279995"/>
    </source>
</evidence>
<organism evidence="2 3">
    <name type="scientific">Pseudoalteromonas agarivorans</name>
    <dbReference type="NCBI Taxonomy" id="176102"/>
    <lineage>
        <taxon>Bacteria</taxon>
        <taxon>Pseudomonadati</taxon>
        <taxon>Pseudomonadota</taxon>
        <taxon>Gammaproteobacteria</taxon>
        <taxon>Alteromonadales</taxon>
        <taxon>Pseudoalteromonadaceae</taxon>
        <taxon>Pseudoalteromonas</taxon>
    </lineage>
</organism>
<dbReference type="Proteomes" id="UP000279995">
    <property type="component" value="Chromosome II"/>
</dbReference>
<gene>
    <name evidence="2" type="ORF">D9T18_16570</name>
</gene>
<evidence type="ECO:0000256" key="1">
    <source>
        <dbReference type="SAM" id="Phobius"/>
    </source>
</evidence>
<accession>A0AAD0XEE9</accession>
<name>A0AAD0XEE9_9GAMM</name>
<sequence>MEESANLVNNWLEAKIIIPAVTALICSGLLPFLHHKYKVKRERDEKLFETRKTEYQNYFKILDNAAKLAGQDYVVFMNKTLPDATRRLYEEESSTEAILNYQKVLNDFTIGIQEGFQKATSELTGLRIVCSRNLIEKLEQFESLYQVLLTMQPEMLRQLNEQLTPEAFLTGNYNFETEIQQKMVRKGNDLKNLRNQIIDTMRSELGYES</sequence>
<dbReference type="RefSeq" id="WP_121638283.1">
    <property type="nucleotide sequence ID" value="NZ_CP033066.1"/>
</dbReference>
<dbReference type="AlphaFoldDB" id="A0AAD0XEE9"/>
<protein>
    <submittedName>
        <fullName evidence="2">Uncharacterized protein</fullName>
    </submittedName>
</protein>
<feature type="transmembrane region" description="Helical" evidence="1">
    <location>
        <begin position="16"/>
        <end position="33"/>
    </location>
</feature>
<evidence type="ECO:0000313" key="2">
    <source>
        <dbReference type="EMBL" id="AYM88314.1"/>
    </source>
</evidence>
<keyword evidence="1" id="KW-1133">Transmembrane helix</keyword>
<keyword evidence="1" id="KW-0812">Transmembrane</keyword>
<proteinExistence type="predicted"/>
<keyword evidence="1" id="KW-0472">Membrane</keyword>